<dbReference type="SMART" id="SM00560">
    <property type="entry name" value="LamGL"/>
    <property type="match status" value="1"/>
</dbReference>
<dbReference type="GO" id="GO:0004553">
    <property type="term" value="F:hydrolase activity, hydrolyzing O-glycosyl compounds"/>
    <property type="evidence" value="ECO:0007669"/>
    <property type="project" value="UniProtKB-ARBA"/>
</dbReference>
<dbReference type="Gene3D" id="2.60.120.200">
    <property type="match status" value="2"/>
</dbReference>
<dbReference type="GO" id="GO:0005975">
    <property type="term" value="P:carbohydrate metabolic process"/>
    <property type="evidence" value="ECO:0007669"/>
    <property type="project" value="UniProtKB-ARBA"/>
</dbReference>
<dbReference type="OrthoDB" id="9814380at2"/>
<dbReference type="Pfam" id="PF18676">
    <property type="entry name" value="MBG_2"/>
    <property type="match status" value="1"/>
</dbReference>
<proteinExistence type="predicted"/>
<dbReference type="InterPro" id="IPR013320">
    <property type="entry name" value="ConA-like_dom_sf"/>
</dbReference>
<dbReference type="RefSeq" id="WP_115868209.1">
    <property type="nucleotide sequence ID" value="NZ_QREG01000009.1"/>
</dbReference>
<comment type="caution">
    <text evidence="4">The sequence shown here is derived from an EMBL/GenBank/DDBJ whole genome shotgun (WGS) entry which is preliminary data.</text>
</comment>
<gene>
    <name evidence="4" type="ORF">C7460_10997</name>
</gene>
<accession>A0A3D9L2Q7</accession>
<feature type="domain" description="LamG-like jellyroll fold" evidence="3">
    <location>
        <begin position="923"/>
        <end position="1064"/>
    </location>
</feature>
<dbReference type="Proteomes" id="UP000256779">
    <property type="component" value="Unassembled WGS sequence"/>
</dbReference>
<evidence type="ECO:0000259" key="3">
    <source>
        <dbReference type="SMART" id="SM00560"/>
    </source>
</evidence>
<dbReference type="InterPro" id="IPR006558">
    <property type="entry name" value="LamG-like"/>
</dbReference>
<dbReference type="PANTHER" id="PTHR42535">
    <property type="entry name" value="OOKINETE PROTEIN, PUTATIVE-RELATED"/>
    <property type="match status" value="1"/>
</dbReference>
<dbReference type="Gene3D" id="3.30.160.710">
    <property type="match status" value="1"/>
</dbReference>
<evidence type="ECO:0000256" key="2">
    <source>
        <dbReference type="ARBA" id="ARBA00023157"/>
    </source>
</evidence>
<dbReference type="Pfam" id="PF18962">
    <property type="entry name" value="Por_Secre_tail"/>
    <property type="match status" value="1"/>
</dbReference>
<evidence type="ECO:0000256" key="1">
    <source>
        <dbReference type="ARBA" id="ARBA00022729"/>
    </source>
</evidence>
<keyword evidence="1" id="KW-0732">Signal</keyword>
<dbReference type="NCBIfam" id="TIGR04183">
    <property type="entry name" value="Por_Secre_tail"/>
    <property type="match status" value="1"/>
</dbReference>
<dbReference type="InterPro" id="IPR013783">
    <property type="entry name" value="Ig-like_fold"/>
</dbReference>
<evidence type="ECO:0000313" key="5">
    <source>
        <dbReference type="Proteomes" id="UP000256779"/>
    </source>
</evidence>
<name>A0A3D9L2Q7_MARFU</name>
<dbReference type="Gene3D" id="2.60.40.10">
    <property type="entry name" value="Immunoglobulins"/>
    <property type="match status" value="1"/>
</dbReference>
<dbReference type="InterPro" id="IPR043772">
    <property type="entry name" value="MBG_3"/>
</dbReference>
<dbReference type="Pfam" id="PF13385">
    <property type="entry name" value="Laminin_G_3"/>
    <property type="match status" value="2"/>
</dbReference>
<evidence type="ECO:0000313" key="4">
    <source>
        <dbReference type="EMBL" id="RED98905.1"/>
    </source>
</evidence>
<sequence>MKRIYLTLLVLSLFYLEGYSQCTTPLQNLVEDFNNPPDPNDRTILPDCWTTHFTAPYNGRERGSIQAYQSKLLINSTYGGIAITPIVENMDGTLSFKARKEYSGNVSLEMGFFSGNTFTRVELYTLSGTEQTYSYDFANFTGSKSNRIAFRHLSSNGSAVNLTIDDVEYKSFCAPQAAPTLIAKDITTYLDASGNSIVNPASLDDGSTDDCGEPIVNFSLDKSLFTCDDLGANSVTLTATDSEGNTSTATATITVLPTIEPGFSTYLSLDANGEYSIPETSLLSSSTTQCDAVTYAVSKTSFDCTDLGSVEIAITASFNGETHTVTKTHYIIDELAPTLVTRLANVPVDPSTGFATVTPDMIDDGSYDNCGITSREVQPSRFMCGELGPQQVRYILRDSSNNTTFENVTVNITSFIHDLAISSDATPVCFDGTSTAEVTITTDTSETGVNYYLRKSADSSVVDGPIAGTGSALSFSTGSVSEQTSFDIYAEVPFDGNALSLPSGSEYLAVATPNDFDYSEGYTFSAWVKETIGGHSSHYNTLFYAGGTTGSDIEIYQNASTGAITVLHNRGNGATTSTVSFPKEALPSDEWTHLAITFDGTYATIYSGGTYFGTATIDPPVKSAGSELTFGFLNNSSFPGSQTFNGKLDDIRIYKATRMADQLENDLLTCGTPDDTTLVLHYDMENLNGTVMTDQVNATPAQIINKSANGGLVSDAALSCTYTCNRVMQTRVLVGDTEAPTIAAKDTTVAFDEYGNVAITREMVIASISDNCTDSTSLDVSFAPRFLSCDNIGDNLIAINVTDSAGNSTSATATVTVTSDVYDITLTASATNICAVGDSVTIITSGSSQGLQYSLRNHQDSSVVAGPVTGSGQSINFSTGAISETSTYHLVGETSAAEGRGLAFAKGEEYFLSQNDVTFDYSKSYTVEMWVNAPFSSSTTNSLLGIANSSTSDLEIYVQKSSRKLTISHGRINGSTVTYYQYPTPPVNQWTHIAVSYDGNSNSLKVYYDGVEQTQTLAYRPNAMVNRGPFPIAVGRITTFNGTNVNFSGSMDEVRLWSTSRTQAEIVANKDICLSGLEEGLEAYYPLNETSGMDVTDKAGNLHAELQNMDPETVWGAESTITCQGCTYQMPETITITVGDTEAPTVVTKDITVVLGESGTATITPDEVDNGSEDNCTATASLTFTLDKASFDINDLGANTVTLTVADESGNSASATAEVTVSDKELQSASFSEIPTLTYGDVNFDVSAQTNSGLAATISIVRGGLEVASSTSEATTLSIIGAGEATIRASNAGNDQYAPLQYDTTVTILKADQVLTVEPIADQSTLSDSLVIEAEVSSGLPLTYGISGPATIKDSIIILDGTVGLVEVTISQAGNDNYNSVSQSLSFNVVEKDVQTFTFTGIQDRTFGDADFNITGTSDQGLDLEYSVQEGQVTIVSTASRNGSQALIRIDGAGPATILASNQGDDTYAPFAQSLSFNVNKADQVLTIDPIPNHSQESGAITVVASVDTELPLSYSVSGPASISDNVITLDGSLGTVTVTVTQVGNDNYNEVSGTVSFEVIEKLAQTISFAALDPITYGDGGVTLSATASSSLPVSFSIISGPGTITAGKATTLVHSAAGTIRIAAIQKGDNSYLAADTVFQDLVVNRAILTATANDVTYTYGSKPPPFQISYSGFVNGENKDVLRAEPTLTAPASPDAGTYTITLAGGEADNYSLQLQSGTLIVEQAEAQITITDLEFTHDGTAKSPTVTTNPEGLNYTVTYNDEAEAPDAVGTYAVAVTIDEVNYFGSQTATLTIATLLGVDHDIFQIYPNPSSGSFQVTSSSQETVQVYDLTGQLLRVAKTNERIDITDLPAGAYLIRVGKKEMQKLIKK</sequence>
<keyword evidence="5" id="KW-1185">Reference proteome</keyword>
<keyword evidence="2" id="KW-1015">Disulfide bond</keyword>
<dbReference type="PANTHER" id="PTHR42535:SF2">
    <property type="entry name" value="CHROMOSOME UNDETERMINED SCAFFOLD_146, WHOLE GENOME SHOTGUN SEQUENCE"/>
    <property type="match status" value="1"/>
</dbReference>
<dbReference type="Pfam" id="PF18887">
    <property type="entry name" value="MBG_3"/>
    <property type="match status" value="1"/>
</dbReference>
<dbReference type="InterPro" id="IPR041286">
    <property type="entry name" value="MBG_2"/>
</dbReference>
<dbReference type="SUPFAM" id="SSF49899">
    <property type="entry name" value="Concanavalin A-like lectins/glucanases"/>
    <property type="match status" value="2"/>
</dbReference>
<reference evidence="4 5" key="1">
    <citation type="submission" date="2018-07" db="EMBL/GenBank/DDBJ databases">
        <title>Genomic Encyclopedia of Type Strains, Phase IV (KMG-IV): sequencing the most valuable type-strain genomes for metagenomic binning, comparative biology and taxonomic classification.</title>
        <authorList>
            <person name="Goeker M."/>
        </authorList>
    </citation>
    <scope>NUCLEOTIDE SEQUENCE [LARGE SCALE GENOMIC DNA]</scope>
    <source>
        <strain evidence="4 5">DSM 4134</strain>
    </source>
</reference>
<organism evidence="4 5">
    <name type="scientific">Marinoscillum furvescens DSM 4134</name>
    <dbReference type="NCBI Taxonomy" id="1122208"/>
    <lineage>
        <taxon>Bacteria</taxon>
        <taxon>Pseudomonadati</taxon>
        <taxon>Bacteroidota</taxon>
        <taxon>Cytophagia</taxon>
        <taxon>Cytophagales</taxon>
        <taxon>Reichenbachiellaceae</taxon>
        <taxon>Marinoscillum</taxon>
    </lineage>
</organism>
<protein>
    <submittedName>
        <fullName evidence="4">Putative secreted protein (Por secretion system target)</fullName>
    </submittedName>
</protein>
<dbReference type="InterPro" id="IPR026444">
    <property type="entry name" value="Secre_tail"/>
</dbReference>
<dbReference type="EMBL" id="QREG01000009">
    <property type="protein sequence ID" value="RED98905.1"/>
    <property type="molecule type" value="Genomic_DNA"/>
</dbReference>